<dbReference type="Proteomes" id="UP000799755">
    <property type="component" value="Unassembled WGS sequence"/>
</dbReference>
<evidence type="ECO:0000313" key="1">
    <source>
        <dbReference type="EMBL" id="KAF2477535.1"/>
    </source>
</evidence>
<name>A0ACB6RFN5_9PLEO</name>
<dbReference type="EMBL" id="MU003492">
    <property type="protein sequence ID" value="KAF2477535.1"/>
    <property type="molecule type" value="Genomic_DNA"/>
</dbReference>
<sequence>MPRDVEDKQQDPATKTNETEPPSSRKSPKRLWDLPDEVLDKIFIRAGREGTCAYQIARGNTAVEQASLSECALCEPFTFWDWHGLSEEAWNSGYDTRKRQLYRGRQRCPEDKVKKKLSGRFTEGYPLGKQRWESFKRVFEQDPQNSWKVKRIAVSRWMTGQDLEWIATHLFILEALDLSDIAPHHESNLYDPDDPSRITRHPNWGYILRILRDTKARCQLNGDLKRFNPRLNTTKESLGLAERVSFEKKGLGKEAARKACKVIEKAEEEKQAYESEVCEKNLLQKLKWLGVHAWSQNLPIDWSGDLPESVATRILPACEILHTLSIRGEYTHDMNPDYCRDDVHGHVCNIVLGITDNVSDTVNTIELRQSLPFLDYFLGKIQERKPTITQVGIDLGAWIQIYPLRDERSSSTQPSPPLPPDLNIREKILAATEKARQDALEEAMEPFSPLRENVDDHIWKELALNNREVTRVEPWRRRGEADFYRSNSGSEFVGLPSHSLPKPPRKDCLLDQDPNHKKTREDLGNSRIITLAQMLRTLQYAGEQSKIKLIPIEPESQNKSINPIHPLALIQLTSEVLNEGAYRDADFDLNKFTPLADLQDVYRWLDETFKWRPVFDWDWFMVPTVMEKSLEPEYELVYEKDKFHEVSYLARIREHFQLLQEAKIPVHVLIGRRQPNFPSLYWGSQCSIDKWKAWLNEPFNANLGEIADLLDCLSILYDLRNPLSLERLEEINLVDPYKWPSETCPVKLWPYKLPEGEDAAPSESLFKTCGKAPIQKMANKHAPKSKRPRSELSEGLANACVSAPPVGENANDHSSDDSNFSEPNKLQQKKQSLHHCARRAAYMREAVGWQRFWAKYALKFTRLYMLRVRMPRCFDRVGSWRLARLLKQEMGWKMITYTDERQHMQTEEDLLPYNQTASKYSQEVMMFPAGRLVRRSWICPEPRKPVPGTADFATAQRRYEEWRNRKFTDEDFTETLKKEEQELDHATAKARDAATREFDTERSRLQEAEVRQRIDRWAQQHWREYLLNYIKEIRDEETKNQARLNCMSKPRGEVERIQRDIILGRRMAALLGKLREQDNPMTRVKEQPVESQSEGTPVELTGSVTAAPVDRRVPRSEPPVDDLDSDDHADLYEDGDRPKTALSPSIRLSSASGPLPRSAATPKPPTSQAGSDGGSLVSTSAHGPLLVATTGPEMGRPAPVNPFSRHSAVGDLFDDLGGVLSVKLPGSSETRKRDAIDQDRTGSPTKKSNTDEISGESLTEIPVTDTEVAGVGAGPLLLTPVPLLEDAPPAASSGTLSAELTSTAATPEAAKVKQNGKKSSKESKESETPKPAKEATAPIVLPEPTGTRGVAKSAPKNAAEELVATRHPAGMPAPTRPAAPSDFLRPADLVDPTDLAGPEIETKKGKEANMATEKATKKAPKRRRNGRPKDNEVYKDDTATEEEEDDNIDTKPPATKKPKQDSDGGYVDEKNCLVPPDDDDGDFGKRKKNAVKKRNGAKGRGGGGDRKKKGRDGDDGLGAVSARAITGATTGTIGTKNSSTSTPKKAATPRSKGGVKKKAALEPAEACPARATRSNNPILMSGL</sequence>
<reference evidence="1" key="1">
    <citation type="journal article" date="2020" name="Stud. Mycol.">
        <title>101 Dothideomycetes genomes: a test case for predicting lifestyles and emergence of pathogens.</title>
        <authorList>
            <person name="Haridas S."/>
            <person name="Albert R."/>
            <person name="Binder M."/>
            <person name="Bloem J."/>
            <person name="Labutti K."/>
            <person name="Salamov A."/>
            <person name="Andreopoulos B."/>
            <person name="Baker S."/>
            <person name="Barry K."/>
            <person name="Bills G."/>
            <person name="Bluhm B."/>
            <person name="Cannon C."/>
            <person name="Castanera R."/>
            <person name="Culley D."/>
            <person name="Daum C."/>
            <person name="Ezra D."/>
            <person name="Gonzalez J."/>
            <person name="Henrissat B."/>
            <person name="Kuo A."/>
            <person name="Liang C."/>
            <person name="Lipzen A."/>
            <person name="Lutzoni F."/>
            <person name="Magnuson J."/>
            <person name="Mondo S."/>
            <person name="Nolan M."/>
            <person name="Ohm R."/>
            <person name="Pangilinan J."/>
            <person name="Park H.-J."/>
            <person name="Ramirez L."/>
            <person name="Alfaro M."/>
            <person name="Sun H."/>
            <person name="Tritt A."/>
            <person name="Yoshinaga Y."/>
            <person name="Zwiers L.-H."/>
            <person name="Turgeon B."/>
            <person name="Goodwin S."/>
            <person name="Spatafora J."/>
            <person name="Crous P."/>
            <person name="Grigoriev I."/>
        </authorList>
    </citation>
    <scope>NUCLEOTIDE SEQUENCE</scope>
    <source>
        <strain evidence="1">ATCC 200398</strain>
    </source>
</reference>
<organism evidence="1 2">
    <name type="scientific">Lindgomyces ingoldianus</name>
    <dbReference type="NCBI Taxonomy" id="673940"/>
    <lineage>
        <taxon>Eukaryota</taxon>
        <taxon>Fungi</taxon>
        <taxon>Dikarya</taxon>
        <taxon>Ascomycota</taxon>
        <taxon>Pezizomycotina</taxon>
        <taxon>Dothideomycetes</taxon>
        <taxon>Pleosporomycetidae</taxon>
        <taxon>Pleosporales</taxon>
        <taxon>Lindgomycetaceae</taxon>
        <taxon>Lindgomyces</taxon>
    </lineage>
</organism>
<proteinExistence type="predicted"/>
<protein>
    <submittedName>
        <fullName evidence="1">Uncharacterized protein</fullName>
    </submittedName>
</protein>
<keyword evidence="2" id="KW-1185">Reference proteome</keyword>
<gene>
    <name evidence="1" type="ORF">BDR25DRAFT_338366</name>
</gene>
<comment type="caution">
    <text evidence="1">The sequence shown here is derived from an EMBL/GenBank/DDBJ whole genome shotgun (WGS) entry which is preliminary data.</text>
</comment>
<accession>A0ACB6RFN5</accession>
<evidence type="ECO:0000313" key="2">
    <source>
        <dbReference type="Proteomes" id="UP000799755"/>
    </source>
</evidence>